<evidence type="ECO:0000256" key="2">
    <source>
        <dbReference type="ARBA" id="ARBA00004613"/>
    </source>
</evidence>
<gene>
    <name evidence="5" type="ORF">JG687_00005328</name>
</gene>
<dbReference type="OrthoDB" id="125307at2759"/>
<organism evidence="5 6">
    <name type="scientific">Phytophthora cactorum</name>
    <dbReference type="NCBI Taxonomy" id="29920"/>
    <lineage>
        <taxon>Eukaryota</taxon>
        <taxon>Sar</taxon>
        <taxon>Stramenopiles</taxon>
        <taxon>Oomycota</taxon>
        <taxon>Peronosporomycetes</taxon>
        <taxon>Peronosporales</taxon>
        <taxon>Peronosporaceae</taxon>
        <taxon>Phytophthora</taxon>
    </lineage>
</organism>
<evidence type="ECO:0000256" key="1">
    <source>
        <dbReference type="ARBA" id="ARBA00004340"/>
    </source>
</evidence>
<dbReference type="AlphaFoldDB" id="A0A8T1UQW2"/>
<dbReference type="Pfam" id="PF20147">
    <property type="entry name" value="Crinkler"/>
    <property type="match status" value="1"/>
</dbReference>
<evidence type="ECO:0000313" key="5">
    <source>
        <dbReference type="EMBL" id="KAG6965613.1"/>
    </source>
</evidence>
<sequence>MPRTPGSKKLTPEKKAAGALFLVDLATRGTRAVDAVKKAMTTFKLGNTVVWEVWRSRMDARALFAEHPRKPKKTKRTKDEIARLVAGVPLSKAIQVEKPNKIKCDADELQLLARNDDGQWLNISGAAAITLDQHGYPQGFGQMTDRTLFLKNSKNFGVRFQPSKDEVHVLVVILFLQNKQPRLTKLKDIPAIDFPDDDYVKLPDDLVNKCGLKSEGDLILYCRHQVRHL</sequence>
<dbReference type="InterPro" id="IPR045379">
    <property type="entry name" value="Crinkler_N"/>
</dbReference>
<evidence type="ECO:0000313" key="6">
    <source>
        <dbReference type="Proteomes" id="UP000688947"/>
    </source>
</evidence>
<name>A0A8T1UQW2_9STRA</name>
<proteinExistence type="predicted"/>
<keyword evidence="3" id="KW-0964">Secreted</keyword>
<comment type="subcellular location">
    <subcellularLocation>
        <location evidence="1">Host cell</location>
    </subcellularLocation>
    <subcellularLocation>
        <location evidence="2">Secreted</location>
    </subcellularLocation>
</comment>
<feature type="domain" description="Crinkler effector protein N-terminal" evidence="4">
    <location>
        <begin position="90"/>
        <end position="172"/>
    </location>
</feature>
<dbReference type="GO" id="GO:0005576">
    <property type="term" value="C:extracellular region"/>
    <property type="evidence" value="ECO:0007669"/>
    <property type="project" value="UniProtKB-SubCell"/>
</dbReference>
<reference evidence="5" key="1">
    <citation type="submission" date="2021-01" db="EMBL/GenBank/DDBJ databases">
        <title>Phytophthora aleatoria, a newly-described species from Pinus radiata is distinct from Phytophthora cactorum isolates based on comparative genomics.</title>
        <authorList>
            <person name="Mcdougal R."/>
            <person name="Panda P."/>
            <person name="Williams N."/>
            <person name="Studholme D.J."/>
        </authorList>
    </citation>
    <scope>NUCLEOTIDE SEQUENCE</scope>
    <source>
        <strain evidence="5">NZFS 3830</strain>
    </source>
</reference>
<comment type="caution">
    <text evidence="5">The sequence shown here is derived from an EMBL/GenBank/DDBJ whole genome shotgun (WGS) entry which is preliminary data.</text>
</comment>
<dbReference type="GO" id="GO:0043657">
    <property type="term" value="C:host cell"/>
    <property type="evidence" value="ECO:0007669"/>
    <property type="project" value="UniProtKB-SubCell"/>
</dbReference>
<dbReference type="VEuPathDB" id="FungiDB:PC110_g5007"/>
<evidence type="ECO:0000259" key="4">
    <source>
        <dbReference type="Pfam" id="PF20147"/>
    </source>
</evidence>
<evidence type="ECO:0000256" key="3">
    <source>
        <dbReference type="ARBA" id="ARBA00022525"/>
    </source>
</evidence>
<protein>
    <recommendedName>
        <fullName evidence="4">Crinkler effector protein N-terminal domain-containing protein</fullName>
    </recommendedName>
</protein>
<dbReference type="EMBL" id="JAENGZ010000199">
    <property type="protein sequence ID" value="KAG6965613.1"/>
    <property type="molecule type" value="Genomic_DNA"/>
</dbReference>
<dbReference type="Proteomes" id="UP000688947">
    <property type="component" value="Unassembled WGS sequence"/>
</dbReference>
<accession>A0A8T1UQW2</accession>